<proteinExistence type="predicted"/>
<evidence type="ECO:0000259" key="3">
    <source>
        <dbReference type="SMART" id="SM00912"/>
    </source>
</evidence>
<feature type="domain" description="Filamentous haemagglutinin FhaB/tRNA nuclease CdiA-like TPS" evidence="3">
    <location>
        <begin position="68"/>
        <end position="187"/>
    </location>
</feature>
<feature type="region of interest" description="Disordered" evidence="2">
    <location>
        <begin position="2457"/>
        <end position="2525"/>
    </location>
</feature>
<dbReference type="SMART" id="SM00912">
    <property type="entry name" value="Haemagg_act"/>
    <property type="match status" value="2"/>
</dbReference>
<feature type="region of interest" description="Disordered" evidence="2">
    <location>
        <begin position="2133"/>
        <end position="2238"/>
    </location>
</feature>
<organism evidence="4 5">
    <name type="scientific">Campylobacter pinnipediorum subsp. caledonicus</name>
    <dbReference type="NCBI Taxonomy" id="1874362"/>
    <lineage>
        <taxon>Bacteria</taxon>
        <taxon>Pseudomonadati</taxon>
        <taxon>Campylobacterota</taxon>
        <taxon>Epsilonproteobacteria</taxon>
        <taxon>Campylobacterales</taxon>
        <taxon>Campylobacteraceae</taxon>
        <taxon>Campylobacter</taxon>
    </lineage>
</organism>
<evidence type="ECO:0000313" key="5">
    <source>
        <dbReference type="Proteomes" id="UP000190868"/>
    </source>
</evidence>
<feature type="compositionally biased region" description="Basic and acidic residues" evidence="2">
    <location>
        <begin position="2488"/>
        <end position="2509"/>
    </location>
</feature>
<reference evidence="5" key="1">
    <citation type="submission" date="2016-09" db="EMBL/GenBank/DDBJ databases">
        <title>Comparative genomics of the Campylobacter concisus group.</title>
        <authorList>
            <person name="Miller W.G."/>
            <person name="Yee E."/>
            <person name="Chapman M.H."/>
            <person name="Huynh S."/>
            <person name="Bono J.L."/>
            <person name="On S.L.W."/>
            <person name="StLeger J."/>
            <person name="Foster G."/>
            <person name="Parker C.T."/>
        </authorList>
    </citation>
    <scope>NUCLEOTIDE SEQUENCE [LARGE SCALE GENOMIC DNA]</scope>
    <source>
        <strain evidence="5">RM18021</strain>
    </source>
</reference>
<dbReference type="GO" id="GO:0003824">
    <property type="term" value="F:catalytic activity"/>
    <property type="evidence" value="ECO:0007669"/>
    <property type="project" value="UniProtKB-ARBA"/>
</dbReference>
<feature type="region of interest" description="Disordered" evidence="2">
    <location>
        <begin position="440"/>
        <end position="464"/>
    </location>
</feature>
<feature type="compositionally biased region" description="Basic and acidic residues" evidence="2">
    <location>
        <begin position="2100"/>
        <end position="2120"/>
    </location>
</feature>
<feature type="compositionally biased region" description="Basic and acidic residues" evidence="2">
    <location>
        <begin position="2172"/>
        <end position="2185"/>
    </location>
</feature>
<feature type="compositionally biased region" description="Polar residues" evidence="2">
    <location>
        <begin position="2088"/>
        <end position="2099"/>
    </location>
</feature>
<feature type="compositionally biased region" description="Basic and acidic residues" evidence="2">
    <location>
        <begin position="2466"/>
        <end position="2479"/>
    </location>
</feature>
<feature type="region of interest" description="Disordered" evidence="2">
    <location>
        <begin position="3788"/>
        <end position="3829"/>
    </location>
</feature>
<dbReference type="Gene3D" id="2.160.20.10">
    <property type="entry name" value="Single-stranded right-handed beta-helix, Pectin lyase-like"/>
    <property type="match status" value="2"/>
</dbReference>
<feature type="region of interest" description="Disordered" evidence="2">
    <location>
        <begin position="2087"/>
        <end position="2120"/>
    </location>
</feature>
<gene>
    <name evidence="4" type="ORF">CPIN18021_1486</name>
</gene>
<dbReference type="EMBL" id="CP017258">
    <property type="protein sequence ID" value="AQW88271.1"/>
    <property type="molecule type" value="Genomic_DNA"/>
</dbReference>
<feature type="domain" description="Filamentous haemagglutinin FhaB/tRNA nuclease CdiA-like TPS" evidence="3">
    <location>
        <begin position="572"/>
        <end position="699"/>
    </location>
</feature>
<feature type="coiled-coil region" evidence="1">
    <location>
        <begin position="3976"/>
        <end position="4006"/>
    </location>
</feature>
<dbReference type="SUPFAM" id="SSF51126">
    <property type="entry name" value="Pectin lyase-like"/>
    <property type="match status" value="2"/>
</dbReference>
<feature type="region of interest" description="Disordered" evidence="2">
    <location>
        <begin position="2317"/>
        <end position="2382"/>
    </location>
</feature>
<feature type="coiled-coil region" evidence="1">
    <location>
        <begin position="212"/>
        <end position="286"/>
    </location>
</feature>
<dbReference type="InterPro" id="IPR012334">
    <property type="entry name" value="Pectin_lyas_fold"/>
</dbReference>
<evidence type="ECO:0000256" key="2">
    <source>
        <dbReference type="SAM" id="MobiDB-lite"/>
    </source>
</evidence>
<feature type="coiled-coil region" evidence="1">
    <location>
        <begin position="4784"/>
        <end position="4814"/>
    </location>
</feature>
<evidence type="ECO:0000313" key="4">
    <source>
        <dbReference type="EMBL" id="AQW88271.1"/>
    </source>
</evidence>
<sequence length="5374" mass="601435">MKSSIFFKKIESFLKQNLQKIKKVATVAMAFFLTSMGIRTLAEENKVDNIVKNEKSKQLKIERKERRGPVIIEIEKPNDKGVSHNIYDKFDMTADDRTVFNNVDKDTAEEYQSQLLEPPLMQNRNFDGAKTGASVIINEIVGGSPSSLSGNVEVAGKKADLIFANENGIKVNNQKYINVNRVIFGNNINDIKNQKYEEKHTHLIDENTQKSITDTIEKIKEIEKEIEKQKDKIEKEKIKDINKNIEEMEKRIKISKKESEIIKSLEKELKKEIKNLEILKASARTANPSMYENKIIIKPSTQEGYSSLYSLQRVNSKTLEIDKKTGAIASKGQDSLSLPVVYSQKLDRAALPTMASTKIIQEPSKQVKYVAEAQKLDTKSANSTPSINFNKSEDDISLDDASFTGILPVALTSFSPAEKVYKTAKQTKDTQEPIAIKPRSIKIKSDGESAENGLELNQGEEATEPTQNFTLVSLASATTGEKTEKLEKQLDDTQLSDEAKTVKTTKADNASNENTLELKKAEVATLSAQKITPVSVPSKTNTEKKVDTPIKKLNHIEVADTTKTQLEKVDGNDKSTLVQIAKTNSNGISHNLYNEFSIESDENVLLNNNSSGGKVGSKLLNGQQFSSNKNLDGKSASLIINEVGMNDRGATKLAGGLEVLGKKSDVIIANENGIIVNGGRFENVGELTLSSGKYQMSDSSGKQHIFKDNDGKVLVNANTKVDKLSIVDSGQIEISKEATLDSNRLFLQASKNLKNQGKIKGKDARVLSKGNIINDGEINSNDVFVSGKNLINKGKIDSTLSTTVKGRNLENYGEITSKKYVDLTAGTGVNKGKVTSKNVKATLDDYQNEGVLSAKNNLAIYSNDKLINKNEISGNIVQISGDYIENTDGAFISAKDGLKIEGKVLRNDSSAIVSDKQLYIDAQDEIQNVNKALVHSNEAGVVRAKKILNVGSQISSKENLRLQTNELENTGNFNYEIKNEGYKKLSKSTNVRESMWKAWYNGYSVEVKIPKESVNIGNTASLIHSDKNIVISSYDKGRDSKTKVYNKDSSIAAKENLYVLGDLNNLTTTKTRNLETMLNDIKITLNWNTNSLVNGGILNTGKDAEEVSLLKLLKDKDVLRKYQYWNLLRSINDPGLDKLMSIALGSDWKSKDEIPNLLDGEKIEYYSADSRGQVLAEKNIFVKGDVYNDSISTDETLLTWEKNRDTKNKKGIYEKAGEIKNRKYNKYVYSKDAQDSLKKIEKDKEEDTLGKIKAGKDLVVDAEKFNNKNSQIFAGNNLFTSSKDFKNEGSKDIKTDIVAKGKANIQARENVKLELSEIIADEGLDIQARNIDIVGADLYSIGGDVNLEAEEKVNVEDKIETDSEKIIENERTTTTNETTELTREIQSSKASNIKGKNVNIAAGEKAKIKGSNIKAEEKARISAKDVDIQSSKTKDIEKITNQTGGKYKSGLPELAAFKNKDTEKTTQNASKIQAKNVEIEAEKDINVKGSDIVAKENIGLKAGGKINIEDAKEEEKTNESASSMGLVGSTYYKKAEEKGSSRASNIIAGGKVNIQAEEDVDVTGSNIKGSGGDIVSKKKKVNFNAVEETHKVTETETSIGFVGSASAGIGDLGVKAEFDSAHNKSSTEIINNYAPKKGLSSKPGQSKLSSLANGEIGLKISNNKIETEDKKWKNGTLEASEGSFNIKGKEQVDIGGTDIITKKRLDITAEKVESKVYKDTHKEKTTGFSLTGKQSLGATSSILDAMNSSKEITEDAMKGQLNQGLAGLKAAGAVTNLLFNDTIGGNSKQELGFNYTDSNKEVTKDKKSKIKAGEGISITATEEDVNLNNVDIESKGDVDLTAKRDVNVAGGKIEEKSTNNNFSAEIHAQQTAGVSAIFGSNVQAGGGASFDYERGSEESLTHSNSRIKGKNVRINAGRDVNVKGAEIRADKKAKVKAERDLNVESPIDTYNTSKIKSNASATLSAGLGSNTIGAGNVSASAGGGHIYGNGEKISGRSSITAGEEFEAEVGNNLNLDSATIGSDTKKGSLKVDGETKITERVLKEQAGGAIVGISGGITGEIGADVEIGDKKDKQVAQNSIISLEKENISSNKISLNGQKTETDSLRTDKKEEQETLKDVFEKGGSASLSFSVKDTKKLLGSAKPRSKRSTQENGQKSRSDYEDISSAFSSRNEAESKRAQERIDDSSSSESTKEPIYAQIDRSKKTPKVESEADRQARIAQENTQKYGPKESVVSPDNATYMTIQRKGRAEEIANKAQRELPKLPSEDVKARKSLDLETTREKIYEDPYSIISNKNEIENKRVKESDYEDLDKIREFLSPNQKRSQETLSRKAESTKEPIYAQIDRSKKTPKVESEADRQARIAQENTQKYGPKESVVNPDNDLYATIQRRGKAEEIANKAKRELLKLPGEEAKSRKSLEAEVSREKIYEDLDSILPRKNEVEKIQESDYEDLDKIREFLSPNQKRSQETLSRKAESTKEPIYAQIDPSKKKVKVETEAERQARVDQENTQKYGPKESVVSPDNATYMTIQRKGRAEEIANKAQRELPKLPSEDVKTQKSLDVETTREKIYEDPYSIISNKNEIENKRVKESDYEDLDKIRNELKNIKYKMADDVDFGAFKGEVEGKKYKTDDSDFDKSNKFEEISLADEEKAPIANKPKSEYHGLIEGAGSGVTKDNVFNEKYVTINDKIVAITNTNYTPKQLSAEERNRRFDEVKKKAEKLNPHKEAVKKLKKIANDSNNIPKEALISKLNELRDGYNNDQVIELVTKSAQENSKIVVPDTFDVNKLTANEKNEIGKVFNKTPLGDGYKEFRKDVDQKIYENLKENPRFNELMNDNLSGNQEKLKELFKIVSESKKDAFKQIGGIDIPTPKLELLSSSKKHKHIHGDYDGDLVRMNDVAPIPSKEKLAQNKELLNTMIHELTHHDQAYLAENRNNANLRKDLKIDADMFSLNQNLYVQKGENYKKQPLESDAFNAGDSLSDRLIKDVYKDNSSSFGNTDYKPKKISEKEKKKLEKKAKKNNKSEFTDTYTKFRKNADTKLLENLSADPQFKKLMSSEINGNPEKVKELVDIVSRAKKNSLEQLGETNIPKSELVLKEAVPNTSKASNKQQQNTEILNNILKQYTYKFSEANGENLVKKISEQKTDKINDGIGNTKYVPEKLSKQEKDKLFKEAKEKAKNRDQAKEAEAKLALLAKNSKNLPKEHLLKAVNEIAYGLGMQDSVELIKKSSETGLKINRPVVIEGFEGKNVKNMGEVLKNIKFDESYIKAREEINKKIVEKLDSSKEFHDLMKEKLSGNEEGIKKLFDMVESAKRESLKEVTGIKGKKATLELNKENGPLSMKQGYYSDNEVHMNATPIISFLRTKKQNNKEILDTIVHELTHHDQAQITGNKNKKLPDAIKADADLLSLNESYYINSDLKNFSAYKNQPLEREAFISGHKLGEQLSKLVDKGYTGDKTEVKEIKNIEHLPNKINNLETKKSAKAELGDSALIYGLKYGRQELIGKANEADKEGKNPTLADSYIGKLNLGFEFANLTDFAKKLNKGEVTDADIADIANFQDPGAAHARKTESRSRINAANSDDNKKIMTELLKNEKAVDSLKKVGELSEKVDNVFTEMRKNEFLDLDNPKESSRFTDEQNKQIRDYNNLQNELNNARMDFFTEKTKLIAKETLERGGKLYFALDGLATDSTSFTKNTKIDMDRLKDLFDEKNPYYNAVTSRELRYLYENYKDNPNLKFTIKDHVIENPLKTLEIKPSGEEASKKNVQNFEKRFLPELKNPFAKKANTKNEIDGNKQALQSDVSGFGNTDYKPKKISEKEKKKLEKKAKKNNKSEFTDTYTKFRKNADTKLLENLSADPQFKKLMSSEINGNPEKVKELVDIVSRAKKNSLEQLGETNIPKSELVLKEAVPNTSKASNKQQQNTEILNNILKQYTYKFSEANGENLVKKISEQKTDKINDGIGNTKYVPEKLSKQEKDKLFKEAKEKAKNRDQAKEAEAKLALLAKNSKNLPKEHLLKAVNEIAYGLGMQDSVELIKKSSETGLKINRPVVIEGFEGKNVKNMGEVLKNIKFDESYIKAREEINKKIVEKLDSSKEFHDLMKEKLSGNEEGIKKLFDMVESAKRESLKEVTGIKGKKATLELNKENGPLSMKQGYYSDNEVHMNATPIISFLRTKKQNNKEILDTIVHELTHHDQAQITGNKNKKLPDAIKADADLLSLNESYYINSDLKNFSAYKNQPLEREAFISGHKLGEQLSKLVDKGYTGDKTEVKEIKNIEHLPNKINNLETKKSAKAELGDSALIYGLKYGRQELIGKANEADKEGKNPTLADSYIGKLNLGFEFANLTDFAKKLNKGEVTDADIADIANFQDPGAAHARKTESRSRINAANSDDNKKIMTELLKNEKAVDSLKKVGELSEKVDNVFTEMRKNEFLDLDNPKESSRFTDEQNKQIRDYNNLQNELNNARMDFFTEKTKLIAKETLERGGKLYFALDGLATDSTSFTKNTKIDMDRLKDLFDEKNPYYNAVTSRELRYLYENYKDNPNLKFTIKDHVIENPLKTLEIKPSGEEASKKNVQNFEKRFLPELKNPFAKKANTKNEIDGNKQALQSDVSGFGNTDYKPKKISEKEKKKLEKKAKKNNKSEFTDTYTKFRKNADTKLLENLSADPQFKKLMSSEINGNPEKVKELVDIVSRAKKNSLEQLGETNIPKSELVLKEAVPNTSKASNKQQQNTEILNNILKQYTYKFSEANGENLVKKISEQKTDKINDGIGNTKYVPEKLSKQEKDKLFKEAKEKAKNRDQAKEAEAKLALLAKNSKNLPKEHLLKAVNEIAYGLGMQDSVELIKKSSETGLKINRPVVIEGFEGKNVKNMGEVLKNIKFDESYIKAREEINKKIVEKLDSSKEFHDLMKEKLSGNEEGIKKLFDMVESAKRESLKEVTGIKGKKATLELNKENGPLSMKQGYYSDNEVHMNATPIISFLRTKKQNNKEILDTIVHELTHHDQAQITGNKNKKLPDAIKADADLLSLNESYYINSDLKNFSAYKNQPLEREAFISGHKLGEQLSKLVDKGYTGDKTEVKEIKNIEHLPNKINNLETKKSAKAELGDSALIYGLKYGRQELIGKANEADKEGKNPTLADSYIGKLNLGFEFANLTDFAKKLNKGEVTDADIADIANFQDPGAAHARKTESRSRINAANSDDNKKIMTELLKNEKAVDSLKKVGELSEKVDNVFTEMRKNEFLDLDNPKESSRFTDEQNKQIRDYNNLQNELNNARMDFFTEKTKLIAKETLERGGKLYFALDGLATDSTSFTKNTKIDMDRLKDLFDEKNPYYNAVTSRELRYLYENYKDNPNLKFTIKDHVIENPLKTLEIKPSK</sequence>
<feature type="compositionally biased region" description="Polar residues" evidence="2">
    <location>
        <begin position="4604"/>
        <end position="4614"/>
    </location>
</feature>
<feature type="compositionally biased region" description="Basic and acidic residues" evidence="2">
    <location>
        <begin position="2345"/>
        <end position="2361"/>
    </location>
</feature>
<feature type="compositionally biased region" description="Basic and acidic residues" evidence="2">
    <location>
        <begin position="2324"/>
        <end position="2337"/>
    </location>
</feature>
<feature type="compositionally biased region" description="Basic and acidic residues" evidence="2">
    <location>
        <begin position="3810"/>
        <end position="3822"/>
    </location>
</feature>
<name>A0A1S6U963_9BACT</name>
<feature type="coiled-coil region" evidence="1">
    <location>
        <begin position="3168"/>
        <end position="3198"/>
    </location>
</feature>
<dbReference type="InterPro" id="IPR008638">
    <property type="entry name" value="FhaB/CdiA-like_TPS"/>
</dbReference>
<feature type="region of interest" description="Disordered" evidence="2">
    <location>
        <begin position="4596"/>
        <end position="4637"/>
    </location>
</feature>
<dbReference type="NCBIfam" id="TIGR01901">
    <property type="entry name" value="adhes_NPXG"/>
    <property type="match status" value="2"/>
</dbReference>
<feature type="compositionally biased region" description="Basic and acidic residues" evidence="2">
    <location>
        <begin position="2201"/>
        <end position="2217"/>
    </location>
</feature>
<dbReference type="InterPro" id="IPR025157">
    <property type="entry name" value="Hemagglutinin_rpt"/>
</dbReference>
<feature type="compositionally biased region" description="Basic and acidic residues" evidence="2">
    <location>
        <begin position="4618"/>
        <end position="4630"/>
    </location>
</feature>
<keyword evidence="5" id="KW-1185">Reference proteome</keyword>
<evidence type="ECO:0000256" key="1">
    <source>
        <dbReference type="SAM" id="Coils"/>
    </source>
</evidence>
<accession>A0A1S6U963</accession>
<dbReference type="InterPro" id="IPR011050">
    <property type="entry name" value="Pectin_lyase_fold/virulence"/>
</dbReference>
<protein>
    <submittedName>
        <fullName evidence="4">Hemagglutinin domain-containing protein</fullName>
    </submittedName>
</protein>
<keyword evidence="1" id="KW-0175">Coiled coil</keyword>
<dbReference type="Pfam" id="PF13332">
    <property type="entry name" value="Fil_haemagg_2"/>
    <property type="match status" value="3"/>
</dbReference>
<dbReference type="Proteomes" id="UP000190868">
    <property type="component" value="Chromosome"/>
</dbReference>
<dbReference type="Pfam" id="PF05860">
    <property type="entry name" value="TPS"/>
    <property type="match status" value="2"/>
</dbReference>
<dbReference type="RefSeq" id="WP_078424739.1">
    <property type="nucleotide sequence ID" value="NZ_CP017258.1"/>
</dbReference>
<feature type="compositionally biased region" description="Polar residues" evidence="2">
    <location>
        <begin position="3796"/>
        <end position="3806"/>
    </location>
</feature>